<organism evidence="1">
    <name type="scientific">Harvfovirus sp</name>
    <dbReference type="NCBI Taxonomy" id="2487768"/>
    <lineage>
        <taxon>Viruses</taxon>
        <taxon>Varidnaviria</taxon>
        <taxon>Bamfordvirae</taxon>
        <taxon>Nucleocytoviricota</taxon>
        <taxon>Megaviricetes</taxon>
        <taxon>Imitervirales</taxon>
        <taxon>Mimiviridae</taxon>
        <taxon>Klosneuvirinae</taxon>
    </lineage>
</organism>
<evidence type="ECO:0000313" key="1">
    <source>
        <dbReference type="EMBL" id="AYV81582.1"/>
    </source>
</evidence>
<name>A0A3G5A2Y7_9VIRU</name>
<accession>A0A3G5A2Y7</accession>
<sequence length="307" mass="36210">MTKFGYYAQLFRRLKVPQSAKVVDTVIPGEREFYDGYAPKYCNKPGYDARGQIGKGNTKTIIYKFEGYKFEINEDIEKEGERYAYSIINRDDESICMLIFVPFNDNYAYIDNISYFSGCAMNAMPKSRGGSLMLQVTLNFIELVLKKKYSLKFIRLRDTSYFRCAETKKTIDFDSLYMFTHGSTWYGKYGFVPYSVDDKRTDCELLSDYKLNQKLVRAIPLKSTNVEQYVFEQLKNPKVGKRITKEVMIKIFKNYNDRPIIDFFRDFLRHYDKSCGVFSMIYKRVMKDIGMVDLHGKTYYKKLVIDY</sequence>
<gene>
    <name evidence="1" type="ORF">Harvfovirus43_4</name>
</gene>
<protein>
    <submittedName>
        <fullName evidence="1">Uncharacterized protein</fullName>
    </submittedName>
</protein>
<dbReference type="EMBL" id="MK072285">
    <property type="protein sequence ID" value="AYV81582.1"/>
    <property type="molecule type" value="Genomic_DNA"/>
</dbReference>
<reference evidence="1" key="1">
    <citation type="submission" date="2018-10" db="EMBL/GenBank/DDBJ databases">
        <title>Hidden diversity of soil giant viruses.</title>
        <authorList>
            <person name="Schulz F."/>
            <person name="Alteio L."/>
            <person name="Goudeau D."/>
            <person name="Ryan E.M."/>
            <person name="Malmstrom R.R."/>
            <person name="Blanchard J."/>
            <person name="Woyke T."/>
        </authorList>
    </citation>
    <scope>NUCLEOTIDE SEQUENCE</scope>
    <source>
        <strain evidence="1">HAV1</strain>
    </source>
</reference>
<proteinExistence type="predicted"/>